<feature type="transmembrane region" description="Helical" evidence="7">
    <location>
        <begin position="170"/>
        <end position="193"/>
    </location>
</feature>
<dbReference type="PANTHER" id="PTHR23501:SF191">
    <property type="entry name" value="VACUOLAR BASIC AMINO ACID TRANSPORTER 4"/>
    <property type="match status" value="1"/>
</dbReference>
<feature type="transmembrane region" description="Helical" evidence="7">
    <location>
        <begin position="370"/>
        <end position="391"/>
    </location>
</feature>
<protein>
    <recommendedName>
        <fullName evidence="8">Major facilitator superfamily (MFS) profile domain-containing protein</fullName>
    </recommendedName>
</protein>
<sequence length="541" mass="57871">MTPSATASTPLLSSRSQNEDRSASVTIGNDDERTVIQVDLSFARKAAIMCTGWFGIFLGAVDSTIIATLSAPIASEFGSLHQLSWLATAYLIANAACQPLSGRITDIFGRGPGLAFSHVFFALGNLMCGLAPNQYVMILGRVVAGLGGGGLVTIATFLGSDLFSLRQRGMVSAIGNLWFGAGLMFGGLLGGLLNDYTKLGWRLAFLIQVPPGLLSAVAVIFLVRIPPKQSKKSRIARVDFFGVLLTCSSLVLLLYGLSNAGTVLPWTHPLILTTIPLALVLLVVFFFWETRTPQPIIPVKLLLDPTVLAACLTSLLTVMIFMTSMFYIPLYLQVLGDSATTAGVKLLSSSLAVPIGSFGAGFLMTKTGKYIGLAYTSILSLAFGVGLFTFQTSTSPAWLTCLALLFVGGGYNATVTTTQVACIAAVDHSQQAVVTSAIYLARSIGSTLGLAIVSAVYQNSLRQGLSERFDTQPNARREIDLIINDLNELRRLPAGWYEGALASFMEAFRAVWLILLGMAILNVICLLPIRQHKLHSTVDRK</sequence>
<keyword evidence="10" id="KW-1185">Reference proteome</keyword>
<dbReference type="SUPFAM" id="SSF103473">
    <property type="entry name" value="MFS general substrate transporter"/>
    <property type="match status" value="1"/>
</dbReference>
<dbReference type="Pfam" id="PF07690">
    <property type="entry name" value="MFS_1"/>
    <property type="match status" value="1"/>
</dbReference>
<dbReference type="InterPro" id="IPR020846">
    <property type="entry name" value="MFS_dom"/>
</dbReference>
<evidence type="ECO:0000259" key="8">
    <source>
        <dbReference type="PROSITE" id="PS50850"/>
    </source>
</evidence>
<gene>
    <name evidence="9" type="ORF">CLO192961_LOCUS197965</name>
</gene>
<feature type="transmembrane region" description="Helical" evidence="7">
    <location>
        <begin position="342"/>
        <end position="363"/>
    </location>
</feature>
<feature type="transmembrane region" description="Helical" evidence="7">
    <location>
        <begin position="510"/>
        <end position="529"/>
    </location>
</feature>
<reference evidence="9 10" key="1">
    <citation type="submission" date="2019-06" db="EMBL/GenBank/DDBJ databases">
        <authorList>
            <person name="Broberg M."/>
        </authorList>
    </citation>
    <scope>NUCLEOTIDE SEQUENCE [LARGE SCALE GENOMIC DNA]</scope>
</reference>
<feature type="transmembrane region" description="Helical" evidence="7">
    <location>
        <begin position="308"/>
        <end position="330"/>
    </location>
</feature>
<dbReference type="Proteomes" id="UP000766486">
    <property type="component" value="Unassembled WGS sequence"/>
</dbReference>
<organism evidence="9 10">
    <name type="scientific">Bionectria ochroleuca</name>
    <name type="common">Gliocladium roseum</name>
    <dbReference type="NCBI Taxonomy" id="29856"/>
    <lineage>
        <taxon>Eukaryota</taxon>
        <taxon>Fungi</taxon>
        <taxon>Dikarya</taxon>
        <taxon>Ascomycota</taxon>
        <taxon>Pezizomycotina</taxon>
        <taxon>Sordariomycetes</taxon>
        <taxon>Hypocreomycetidae</taxon>
        <taxon>Hypocreales</taxon>
        <taxon>Bionectriaceae</taxon>
        <taxon>Clonostachys</taxon>
    </lineage>
</organism>
<accession>A0ABY6U731</accession>
<evidence type="ECO:0000256" key="6">
    <source>
        <dbReference type="SAM" id="MobiDB-lite"/>
    </source>
</evidence>
<feature type="transmembrane region" description="Helical" evidence="7">
    <location>
        <begin position="438"/>
        <end position="457"/>
    </location>
</feature>
<evidence type="ECO:0000256" key="7">
    <source>
        <dbReference type="SAM" id="Phobius"/>
    </source>
</evidence>
<feature type="transmembrane region" description="Helical" evidence="7">
    <location>
        <begin position="138"/>
        <end position="158"/>
    </location>
</feature>
<evidence type="ECO:0000256" key="3">
    <source>
        <dbReference type="ARBA" id="ARBA00022692"/>
    </source>
</evidence>
<keyword evidence="4 7" id="KW-1133">Transmembrane helix</keyword>
<dbReference type="InterPro" id="IPR036259">
    <property type="entry name" value="MFS_trans_sf"/>
</dbReference>
<proteinExistence type="predicted"/>
<comment type="caution">
    <text evidence="9">The sequence shown here is derived from an EMBL/GenBank/DDBJ whole genome shotgun (WGS) entry which is preliminary data.</text>
</comment>
<dbReference type="PROSITE" id="PS50850">
    <property type="entry name" value="MFS"/>
    <property type="match status" value="1"/>
</dbReference>
<feature type="transmembrane region" description="Helical" evidence="7">
    <location>
        <begin position="199"/>
        <end position="223"/>
    </location>
</feature>
<evidence type="ECO:0000256" key="1">
    <source>
        <dbReference type="ARBA" id="ARBA00004127"/>
    </source>
</evidence>
<evidence type="ECO:0000256" key="4">
    <source>
        <dbReference type="ARBA" id="ARBA00022989"/>
    </source>
</evidence>
<feature type="domain" description="Major facilitator superfamily (MFS) profile" evidence="8">
    <location>
        <begin position="48"/>
        <end position="534"/>
    </location>
</feature>
<feature type="transmembrane region" description="Helical" evidence="7">
    <location>
        <begin position="397"/>
        <end position="426"/>
    </location>
</feature>
<feature type="compositionally biased region" description="Polar residues" evidence="6">
    <location>
        <begin position="1"/>
        <end position="16"/>
    </location>
</feature>
<feature type="transmembrane region" description="Helical" evidence="7">
    <location>
        <begin position="235"/>
        <end position="257"/>
    </location>
</feature>
<dbReference type="Gene3D" id="1.20.1250.20">
    <property type="entry name" value="MFS general substrate transporter like domains"/>
    <property type="match status" value="2"/>
</dbReference>
<evidence type="ECO:0000313" key="9">
    <source>
        <dbReference type="EMBL" id="VUC26839.1"/>
    </source>
</evidence>
<keyword evidence="5 7" id="KW-0472">Membrane</keyword>
<feature type="region of interest" description="Disordered" evidence="6">
    <location>
        <begin position="1"/>
        <end position="25"/>
    </location>
</feature>
<feature type="transmembrane region" description="Helical" evidence="7">
    <location>
        <begin position="46"/>
        <end position="71"/>
    </location>
</feature>
<comment type="subcellular location">
    <subcellularLocation>
        <location evidence="1">Endomembrane system</location>
        <topology evidence="1">Multi-pass membrane protein</topology>
    </subcellularLocation>
</comment>
<name>A0ABY6U731_BIOOC</name>
<dbReference type="PANTHER" id="PTHR23501">
    <property type="entry name" value="MAJOR FACILITATOR SUPERFAMILY"/>
    <property type="match status" value="1"/>
</dbReference>
<evidence type="ECO:0000256" key="2">
    <source>
        <dbReference type="ARBA" id="ARBA00022448"/>
    </source>
</evidence>
<feature type="transmembrane region" description="Helical" evidence="7">
    <location>
        <begin position="269"/>
        <end position="288"/>
    </location>
</feature>
<dbReference type="InterPro" id="IPR011701">
    <property type="entry name" value="MFS"/>
</dbReference>
<keyword evidence="3 7" id="KW-0812">Transmembrane</keyword>
<evidence type="ECO:0000313" key="10">
    <source>
        <dbReference type="Proteomes" id="UP000766486"/>
    </source>
</evidence>
<keyword evidence="2" id="KW-0813">Transport</keyword>
<evidence type="ECO:0000256" key="5">
    <source>
        <dbReference type="ARBA" id="ARBA00023136"/>
    </source>
</evidence>
<dbReference type="EMBL" id="CABFNS010000758">
    <property type="protein sequence ID" value="VUC26839.1"/>
    <property type="molecule type" value="Genomic_DNA"/>
</dbReference>